<dbReference type="FunFam" id="3.40.50.720:FF:001174">
    <property type="entry name" value="Glycerol-3-phosphate dehydrogenase [NAD(P)+]"/>
    <property type="match status" value="1"/>
</dbReference>
<feature type="binding site" evidence="11">
    <location>
        <position position="149"/>
    </location>
    <ligand>
        <name>sn-glycerol 3-phosphate</name>
        <dbReference type="ChEBI" id="CHEBI:57597"/>
    </ligand>
</feature>
<keyword evidence="8 11" id="KW-0443">Lipid metabolism</keyword>
<dbReference type="NCBIfam" id="NF011212">
    <property type="entry name" value="PRK14619.1"/>
    <property type="match status" value="1"/>
</dbReference>
<comment type="catalytic activity">
    <reaction evidence="11">
        <text>sn-glycerol 3-phosphate + NADP(+) = dihydroxyacetone phosphate + NADPH + H(+)</text>
        <dbReference type="Rhea" id="RHEA:11096"/>
        <dbReference type="ChEBI" id="CHEBI:15378"/>
        <dbReference type="ChEBI" id="CHEBI:57597"/>
        <dbReference type="ChEBI" id="CHEBI:57642"/>
        <dbReference type="ChEBI" id="CHEBI:57783"/>
        <dbReference type="ChEBI" id="CHEBI:58349"/>
        <dbReference type="EC" id="1.1.1.94"/>
    </reaction>
</comment>
<feature type="binding site" evidence="11">
    <location>
        <position position="153"/>
    </location>
    <ligand>
        <name>NADPH</name>
        <dbReference type="ChEBI" id="CHEBI:57783"/>
    </ligand>
</feature>
<evidence type="ECO:0000256" key="13">
    <source>
        <dbReference type="PIRSR" id="PIRSR000114-2"/>
    </source>
</evidence>
<dbReference type="NCBIfam" id="NF000942">
    <property type="entry name" value="PRK00094.1-4"/>
    <property type="match status" value="1"/>
</dbReference>
<dbReference type="PIRSF" id="PIRSF000114">
    <property type="entry name" value="Glycerol-3-P_dh"/>
    <property type="match status" value="1"/>
</dbReference>
<comment type="caution">
    <text evidence="11">Lacks conserved residue(s) required for the propagation of feature annotation.</text>
</comment>
<dbReference type="GO" id="GO:0005975">
    <property type="term" value="P:carbohydrate metabolic process"/>
    <property type="evidence" value="ECO:0007669"/>
    <property type="project" value="InterPro"/>
</dbReference>
<feature type="binding site" evidence="11">
    <location>
        <position position="53"/>
    </location>
    <ligand>
        <name>NADPH</name>
        <dbReference type="ChEBI" id="CHEBI:57783"/>
    </ligand>
</feature>
<feature type="binding site" evidence="11">
    <location>
        <position position="269"/>
    </location>
    <ligand>
        <name>sn-glycerol 3-phosphate</name>
        <dbReference type="ChEBI" id="CHEBI:57597"/>
    </ligand>
</feature>
<feature type="binding site" evidence="11">
    <location>
        <position position="267"/>
    </location>
    <ligand>
        <name>sn-glycerol 3-phosphate</name>
        <dbReference type="ChEBI" id="CHEBI:57597"/>
    </ligand>
</feature>
<dbReference type="InterPro" id="IPR008927">
    <property type="entry name" value="6-PGluconate_DH-like_C_sf"/>
</dbReference>
<dbReference type="FunFam" id="1.10.1040.10:FF:000001">
    <property type="entry name" value="Glycerol-3-phosphate dehydrogenase [NAD(P)+]"/>
    <property type="match status" value="1"/>
</dbReference>
<sequence length="347" mass="36957">MTNPKSKIRQARFASEAHPSDTLLCTTEEKTASDGQNLPPNPKSVAILGAGAWGTALANLAAANGHRVGLWSRRGSQPLETILEDADIILSAISMKGVADVVEQIKYAPISPETIFVTATKGLDPQTTCTPSQVWQTAFPDHAVVVLSGPNLSQEIELKLPAATVVASDVTAAAELVQLVFSSHRFRVYTNPDRLGVELGGTLKNVIAIASGVCDGLHLGTNAKAALVTRGLTEMVRIGNIWGAKTGTFYGLSGLGDLLATCNSPLSRNYQVGYQLASGQTLTEILANLSGTAEGVNTCQVLVQIAQQKNIVIPITEQVYRLLQGEVTPRQALDELMLRDMKPEYND</sequence>
<dbReference type="OrthoDB" id="9812273at2"/>
<feature type="domain" description="Glycerol-3-phosphate dehydrogenase NAD-dependent C-terminal" evidence="17">
    <location>
        <begin position="193"/>
        <end position="333"/>
    </location>
</feature>
<dbReference type="GO" id="GO:0046167">
    <property type="term" value="P:glycerol-3-phosphate biosynthetic process"/>
    <property type="evidence" value="ECO:0007669"/>
    <property type="project" value="UniProtKB-UniRule"/>
</dbReference>
<dbReference type="PROSITE" id="PS00957">
    <property type="entry name" value="NAD_G3PDH"/>
    <property type="match status" value="1"/>
</dbReference>
<dbReference type="EMBL" id="CP003642">
    <property type="protein sequence ID" value="AFZ25603.1"/>
    <property type="molecule type" value="Genomic_DNA"/>
</dbReference>
<comment type="function">
    <text evidence="11">Catalyzes the reduction of the glycolytic intermediate dihydroxyacetone phosphate (DHAP) to sn-glycerol 3-phosphate (G3P), the key precursor for phospholipid synthesis.</text>
</comment>
<dbReference type="GO" id="GO:0006650">
    <property type="term" value="P:glycerophospholipid metabolic process"/>
    <property type="evidence" value="ECO:0007669"/>
    <property type="project" value="UniProtKB-UniRule"/>
</dbReference>
<keyword evidence="2 11" id="KW-0963">Cytoplasm</keyword>
<feature type="binding site" evidence="11">
    <location>
        <position position="294"/>
    </location>
    <ligand>
        <name>NADPH</name>
        <dbReference type="ChEBI" id="CHEBI:57783"/>
    </ligand>
</feature>
<feature type="compositionally biased region" description="Basic residues" evidence="15">
    <location>
        <begin position="1"/>
        <end position="10"/>
    </location>
</feature>
<dbReference type="GO" id="GO:0005829">
    <property type="term" value="C:cytosol"/>
    <property type="evidence" value="ECO:0007669"/>
    <property type="project" value="TreeGrafter"/>
</dbReference>
<dbReference type="HAMAP" id="MF_00394">
    <property type="entry name" value="NAD_Glyc3P_dehydrog"/>
    <property type="match status" value="1"/>
</dbReference>
<feature type="domain" description="Glycerol-3-phosphate dehydrogenase NAD-dependent N-terminal" evidence="16">
    <location>
        <begin position="79"/>
        <end position="171"/>
    </location>
</feature>
<feature type="binding site" evidence="11">
    <location>
        <position position="268"/>
    </location>
    <ligand>
        <name>NADPH</name>
        <dbReference type="ChEBI" id="CHEBI:57783"/>
    </ligand>
</feature>
<dbReference type="GO" id="GO:0051287">
    <property type="term" value="F:NAD binding"/>
    <property type="evidence" value="ECO:0007669"/>
    <property type="project" value="InterPro"/>
</dbReference>
<keyword evidence="6 11" id="KW-0560">Oxidoreductase</keyword>
<keyword evidence="5 11" id="KW-0521">NADP</keyword>
<evidence type="ECO:0000313" key="18">
    <source>
        <dbReference type="EMBL" id="AFZ25603.1"/>
    </source>
</evidence>
<feature type="active site" description="Proton acceptor" evidence="11 12">
    <location>
        <position position="204"/>
    </location>
</feature>
<dbReference type="SUPFAM" id="SSF48179">
    <property type="entry name" value="6-phosphogluconate dehydrogenase C-terminal domain-like"/>
    <property type="match status" value="1"/>
</dbReference>
<dbReference type="PANTHER" id="PTHR11728">
    <property type="entry name" value="GLYCEROL-3-PHOSPHATE DEHYDROGENASE"/>
    <property type="match status" value="1"/>
</dbReference>
<evidence type="ECO:0000256" key="8">
    <source>
        <dbReference type="ARBA" id="ARBA00023098"/>
    </source>
</evidence>
<dbReference type="RefSeq" id="WP_015208851.1">
    <property type="nucleotide sequence ID" value="NC_019757.1"/>
</dbReference>
<dbReference type="Gene3D" id="1.10.1040.10">
    <property type="entry name" value="N-(1-d-carboxylethyl)-l-norvaline Dehydrogenase, domain 2"/>
    <property type="match status" value="1"/>
</dbReference>
<keyword evidence="7 11" id="KW-0520">NAD</keyword>
<proteinExistence type="inferred from homology"/>
<evidence type="ECO:0000256" key="3">
    <source>
        <dbReference type="ARBA" id="ARBA00022516"/>
    </source>
</evidence>
<feature type="binding site" evidence="11">
    <location>
        <position position="204"/>
    </location>
    <ligand>
        <name>sn-glycerol 3-phosphate</name>
        <dbReference type="ChEBI" id="CHEBI:57597"/>
    </ligand>
</feature>
<evidence type="ECO:0000256" key="6">
    <source>
        <dbReference type="ARBA" id="ARBA00023002"/>
    </source>
</evidence>
<feature type="binding site" evidence="13">
    <location>
        <begin position="268"/>
        <end position="269"/>
    </location>
    <ligand>
        <name>substrate</name>
    </ligand>
</feature>
<dbReference type="EC" id="1.1.1.94" evidence="11"/>
<dbReference type="NCBIfam" id="NF000940">
    <property type="entry name" value="PRK00094.1-2"/>
    <property type="match status" value="1"/>
</dbReference>
<evidence type="ECO:0000256" key="14">
    <source>
        <dbReference type="PIRSR" id="PIRSR000114-3"/>
    </source>
</evidence>
<dbReference type="Pfam" id="PF01210">
    <property type="entry name" value="NAD_Gly3P_dh_N"/>
    <property type="match status" value="2"/>
</dbReference>
<feature type="region of interest" description="Disordered" evidence="15">
    <location>
        <begin position="1"/>
        <end position="23"/>
    </location>
</feature>
<keyword evidence="19" id="KW-1185">Reference proteome</keyword>
<dbReference type="InterPro" id="IPR006168">
    <property type="entry name" value="G3P_DH_NAD-dep"/>
</dbReference>
<dbReference type="InterPro" id="IPR006109">
    <property type="entry name" value="G3P_DH_NAD-dep_C"/>
</dbReference>
<dbReference type="PATRIC" id="fig|56107.3.peg.3797"/>
<dbReference type="InterPro" id="IPR011128">
    <property type="entry name" value="G3P_DH_NAD-dep_N"/>
</dbReference>
<dbReference type="Pfam" id="PF07479">
    <property type="entry name" value="NAD_Gly3P_dh_C"/>
    <property type="match status" value="1"/>
</dbReference>
<name>K9WZI3_9NOST</name>
<dbReference type="GO" id="GO:0141153">
    <property type="term" value="F:glycerol-3-phosphate dehydrogenase (NADP+) activity"/>
    <property type="evidence" value="ECO:0007669"/>
    <property type="project" value="RHEA"/>
</dbReference>
<evidence type="ECO:0000259" key="16">
    <source>
        <dbReference type="Pfam" id="PF01210"/>
    </source>
</evidence>
<dbReference type="eggNOG" id="COG0240">
    <property type="taxonomic scope" value="Bacteria"/>
</dbReference>
<reference evidence="18 19" key="1">
    <citation type="submission" date="2012-06" db="EMBL/GenBank/DDBJ databases">
        <title>Finished chromosome of genome of Cylindrospermum stagnale PCC 7417.</title>
        <authorList>
            <consortium name="US DOE Joint Genome Institute"/>
            <person name="Gugger M."/>
            <person name="Coursin T."/>
            <person name="Rippka R."/>
            <person name="Tandeau De Marsac N."/>
            <person name="Huntemann M."/>
            <person name="Wei C.-L."/>
            <person name="Han J."/>
            <person name="Detter J.C."/>
            <person name="Han C."/>
            <person name="Tapia R."/>
            <person name="Chen A."/>
            <person name="Kyrpides N."/>
            <person name="Mavromatis K."/>
            <person name="Markowitz V."/>
            <person name="Szeto E."/>
            <person name="Ivanova N."/>
            <person name="Pagani I."/>
            <person name="Pati A."/>
            <person name="Goodwin L."/>
            <person name="Nordberg H.P."/>
            <person name="Cantor M.N."/>
            <person name="Hua S.X."/>
            <person name="Woyke T."/>
            <person name="Kerfeld C.A."/>
        </authorList>
    </citation>
    <scope>NUCLEOTIDE SEQUENCE [LARGE SCALE GENOMIC DNA]</scope>
    <source>
        <strain evidence="18 19">PCC 7417</strain>
    </source>
</reference>
<keyword evidence="9 11" id="KW-0594">Phospholipid biosynthesis</keyword>
<evidence type="ECO:0000256" key="9">
    <source>
        <dbReference type="ARBA" id="ARBA00023209"/>
    </source>
</evidence>
<evidence type="ECO:0000259" key="17">
    <source>
        <dbReference type="Pfam" id="PF07479"/>
    </source>
</evidence>
<evidence type="ECO:0000256" key="15">
    <source>
        <dbReference type="SAM" id="MobiDB-lite"/>
    </source>
</evidence>
<dbReference type="GO" id="GO:0141152">
    <property type="term" value="F:glycerol-3-phosphate dehydrogenase (NAD+) activity"/>
    <property type="evidence" value="ECO:0007669"/>
    <property type="project" value="RHEA"/>
</dbReference>
<comment type="catalytic activity">
    <reaction evidence="11">
        <text>sn-glycerol 3-phosphate + NAD(+) = dihydroxyacetone phosphate + NADH + H(+)</text>
        <dbReference type="Rhea" id="RHEA:11092"/>
        <dbReference type="ChEBI" id="CHEBI:15378"/>
        <dbReference type="ChEBI" id="CHEBI:57540"/>
        <dbReference type="ChEBI" id="CHEBI:57597"/>
        <dbReference type="ChEBI" id="CHEBI:57642"/>
        <dbReference type="ChEBI" id="CHEBI:57945"/>
        <dbReference type="EC" id="1.1.1.94"/>
    </reaction>
</comment>
<evidence type="ECO:0000256" key="2">
    <source>
        <dbReference type="ARBA" id="ARBA00022490"/>
    </source>
</evidence>
<evidence type="ECO:0000256" key="11">
    <source>
        <dbReference type="HAMAP-Rule" id="MF_00394"/>
    </source>
</evidence>
<feature type="domain" description="Glycerol-3-phosphate dehydrogenase NAD-dependent N-terminal" evidence="16">
    <location>
        <begin position="45"/>
        <end position="75"/>
    </location>
</feature>
<dbReference type="GO" id="GO:0046168">
    <property type="term" value="P:glycerol-3-phosphate catabolic process"/>
    <property type="evidence" value="ECO:0007669"/>
    <property type="project" value="InterPro"/>
</dbReference>
<evidence type="ECO:0000256" key="5">
    <source>
        <dbReference type="ARBA" id="ARBA00022857"/>
    </source>
</evidence>
<keyword evidence="4 11" id="KW-0547">Nucleotide-binding</keyword>
<comment type="subcellular location">
    <subcellularLocation>
        <location evidence="11">Cytoplasm</location>
    </subcellularLocation>
</comment>
<feature type="binding site" evidence="11">
    <location>
        <position position="73"/>
    </location>
    <ligand>
        <name>NADPH</name>
        <dbReference type="ChEBI" id="CHEBI:57783"/>
    </ligand>
</feature>
<feature type="binding site" evidence="11">
    <location>
        <position position="257"/>
    </location>
    <ligand>
        <name>sn-glycerol 3-phosphate</name>
        <dbReference type="ChEBI" id="CHEBI:57597"/>
    </ligand>
</feature>
<dbReference type="SUPFAM" id="SSF51735">
    <property type="entry name" value="NAD(P)-binding Rossmann-fold domains"/>
    <property type="match status" value="1"/>
</dbReference>
<protein>
    <recommendedName>
        <fullName evidence="11">Glycerol-3-phosphate dehydrogenase [NAD(P)+]</fullName>
        <ecNumber evidence="11">1.1.1.94</ecNumber>
    </recommendedName>
    <alternativeName>
        <fullName evidence="11">NAD(P)(+)-dependent glycerol-3-phosphate dehydrogenase</fullName>
    </alternativeName>
    <alternativeName>
        <fullName evidence="11">NAD(P)H-dependent dihydroxyacetone-phosphate reductase</fullName>
    </alternativeName>
</protein>
<keyword evidence="3 11" id="KW-0444">Lipid biosynthesis</keyword>
<evidence type="ECO:0000256" key="10">
    <source>
        <dbReference type="ARBA" id="ARBA00023264"/>
    </source>
</evidence>
<dbReference type="AlphaFoldDB" id="K9WZI3"/>
<keyword evidence="10 11" id="KW-1208">Phospholipid metabolism</keyword>
<dbReference type="HOGENOM" id="CLU_033449_0_2_3"/>
<evidence type="ECO:0000256" key="12">
    <source>
        <dbReference type="PIRSR" id="PIRSR000114-1"/>
    </source>
</evidence>
<dbReference type="Gene3D" id="3.40.50.720">
    <property type="entry name" value="NAD(P)-binding Rossmann-like Domain"/>
    <property type="match status" value="2"/>
</dbReference>
<evidence type="ECO:0000313" key="19">
    <source>
        <dbReference type="Proteomes" id="UP000010475"/>
    </source>
</evidence>
<feature type="binding site" evidence="11">
    <location>
        <position position="268"/>
    </location>
    <ligand>
        <name>sn-glycerol 3-phosphate</name>
        <dbReference type="ChEBI" id="CHEBI:57597"/>
    </ligand>
</feature>
<dbReference type="GO" id="GO:0008654">
    <property type="term" value="P:phospholipid biosynthetic process"/>
    <property type="evidence" value="ECO:0007669"/>
    <property type="project" value="UniProtKB-KW"/>
</dbReference>
<evidence type="ECO:0000256" key="1">
    <source>
        <dbReference type="ARBA" id="ARBA00011009"/>
    </source>
</evidence>
<accession>K9WZI3</accession>
<feature type="binding site" evidence="14">
    <location>
        <position position="268"/>
    </location>
    <ligand>
        <name>NAD(+)</name>
        <dbReference type="ChEBI" id="CHEBI:57540"/>
    </ligand>
</feature>
<feature type="binding site" evidence="11">
    <location>
        <position position="74"/>
    </location>
    <ligand>
        <name>NADPH</name>
        <dbReference type="ChEBI" id="CHEBI:57783"/>
    </ligand>
</feature>
<feature type="binding site" evidence="14">
    <location>
        <begin position="49"/>
        <end position="54"/>
    </location>
    <ligand>
        <name>NAD(+)</name>
        <dbReference type="ChEBI" id="CHEBI:57540"/>
    </ligand>
</feature>
<comment type="pathway">
    <text evidence="11">Membrane lipid metabolism; glycerophospholipid metabolism.</text>
</comment>
<dbReference type="PANTHER" id="PTHR11728:SF1">
    <property type="entry name" value="GLYCEROL-3-PHOSPHATE DEHYDROGENASE [NAD(+)] 2, CHLOROPLASTIC"/>
    <property type="match status" value="1"/>
</dbReference>
<dbReference type="UniPathway" id="UPA00940"/>
<feature type="binding site" evidence="13">
    <location>
        <position position="121"/>
    </location>
    <ligand>
        <name>substrate</name>
    </ligand>
</feature>
<dbReference type="STRING" id="56107.Cylst_3454"/>
<dbReference type="KEGG" id="csg:Cylst_3454"/>
<gene>
    <name evidence="11" type="primary">gpsA</name>
    <name evidence="18" type="ORF">Cylst_3454</name>
</gene>
<feature type="binding site" evidence="11">
    <location>
        <position position="121"/>
    </location>
    <ligand>
        <name>sn-glycerol 3-phosphate</name>
        <dbReference type="ChEBI" id="CHEBI:57597"/>
    </ligand>
</feature>
<evidence type="ECO:0000256" key="4">
    <source>
        <dbReference type="ARBA" id="ARBA00022741"/>
    </source>
</evidence>
<organism evidence="18 19">
    <name type="scientific">Cylindrospermum stagnale PCC 7417</name>
    <dbReference type="NCBI Taxonomy" id="56107"/>
    <lineage>
        <taxon>Bacteria</taxon>
        <taxon>Bacillati</taxon>
        <taxon>Cyanobacteriota</taxon>
        <taxon>Cyanophyceae</taxon>
        <taxon>Nostocales</taxon>
        <taxon>Nostocaceae</taxon>
        <taxon>Cylindrospermum</taxon>
    </lineage>
</organism>
<comment type="similarity">
    <text evidence="1 11">Belongs to the NAD-dependent glycerol-3-phosphate dehydrogenase family.</text>
</comment>
<dbReference type="InterPro" id="IPR036291">
    <property type="entry name" value="NAD(P)-bd_dom_sf"/>
</dbReference>
<dbReference type="Proteomes" id="UP000010475">
    <property type="component" value="Chromosome"/>
</dbReference>
<evidence type="ECO:0000256" key="7">
    <source>
        <dbReference type="ARBA" id="ARBA00023027"/>
    </source>
</evidence>
<dbReference type="InterPro" id="IPR013328">
    <property type="entry name" value="6PGD_dom2"/>
</dbReference>
<feature type="binding site" evidence="11">
    <location>
        <position position="121"/>
    </location>
    <ligand>
        <name>NADPH</name>
        <dbReference type="ChEBI" id="CHEBI:57783"/>
    </ligand>
</feature>